<dbReference type="GO" id="GO:0006508">
    <property type="term" value="P:proteolysis"/>
    <property type="evidence" value="ECO:0007669"/>
    <property type="project" value="InterPro"/>
</dbReference>
<dbReference type="AlphaFoldDB" id="A0A919R3T2"/>
<dbReference type="Pfam" id="PF00561">
    <property type="entry name" value="Abhydrolase_1"/>
    <property type="match status" value="1"/>
</dbReference>
<evidence type="ECO:0000313" key="7">
    <source>
        <dbReference type="Proteomes" id="UP000655287"/>
    </source>
</evidence>
<proteinExistence type="inferred from homology"/>
<dbReference type="RefSeq" id="WP_203983224.1">
    <property type="nucleotide sequence ID" value="NZ_BOOU01000024.1"/>
</dbReference>
<accession>A0A919R3T2</accession>
<feature type="transmembrane region" description="Helical" evidence="4">
    <location>
        <begin position="51"/>
        <end position="72"/>
    </location>
</feature>
<dbReference type="Proteomes" id="UP000655287">
    <property type="component" value="Unassembled WGS sequence"/>
</dbReference>
<keyword evidence="7" id="KW-1185">Reference proteome</keyword>
<evidence type="ECO:0000256" key="2">
    <source>
        <dbReference type="ARBA" id="ARBA00022801"/>
    </source>
</evidence>
<keyword evidence="2" id="KW-0378">Hydrolase</keyword>
<dbReference type="InterPro" id="IPR000073">
    <property type="entry name" value="AB_hydrolase_1"/>
</dbReference>
<keyword evidence="4" id="KW-0812">Transmembrane</keyword>
<keyword evidence="4" id="KW-0472">Membrane</keyword>
<dbReference type="PRINTS" id="PR00793">
    <property type="entry name" value="PROAMNOPTASE"/>
</dbReference>
<organism evidence="6 7">
    <name type="scientific">Sphaerisporangium rufum</name>
    <dbReference type="NCBI Taxonomy" id="1381558"/>
    <lineage>
        <taxon>Bacteria</taxon>
        <taxon>Bacillati</taxon>
        <taxon>Actinomycetota</taxon>
        <taxon>Actinomycetes</taxon>
        <taxon>Streptosporangiales</taxon>
        <taxon>Streptosporangiaceae</taxon>
        <taxon>Sphaerisporangium</taxon>
    </lineage>
</organism>
<evidence type="ECO:0000256" key="1">
    <source>
        <dbReference type="ARBA" id="ARBA00010088"/>
    </source>
</evidence>
<evidence type="ECO:0000313" key="6">
    <source>
        <dbReference type="EMBL" id="GII76595.1"/>
    </source>
</evidence>
<dbReference type="GO" id="GO:0016020">
    <property type="term" value="C:membrane"/>
    <property type="evidence" value="ECO:0007669"/>
    <property type="project" value="TreeGrafter"/>
</dbReference>
<dbReference type="Gene3D" id="3.40.50.1820">
    <property type="entry name" value="alpha/beta hydrolase"/>
    <property type="match status" value="1"/>
</dbReference>
<name>A0A919R3T2_9ACTN</name>
<dbReference type="SUPFAM" id="SSF53474">
    <property type="entry name" value="alpha/beta-Hydrolases"/>
    <property type="match status" value="1"/>
</dbReference>
<gene>
    <name evidence="6" type="ORF">Sru01_15770</name>
</gene>
<feature type="domain" description="AB hydrolase-1" evidence="5">
    <location>
        <begin position="143"/>
        <end position="404"/>
    </location>
</feature>
<protein>
    <recommendedName>
        <fullName evidence="5">AB hydrolase-1 domain-containing protein</fullName>
    </recommendedName>
</protein>
<comment type="similarity">
    <text evidence="1">Belongs to the peptidase S33 family.</text>
</comment>
<evidence type="ECO:0000256" key="3">
    <source>
        <dbReference type="SAM" id="MobiDB-lite"/>
    </source>
</evidence>
<comment type="caution">
    <text evidence="6">The sequence shown here is derived from an EMBL/GenBank/DDBJ whole genome shotgun (WGS) entry which is preliminary data.</text>
</comment>
<dbReference type="GO" id="GO:0004177">
    <property type="term" value="F:aminopeptidase activity"/>
    <property type="evidence" value="ECO:0007669"/>
    <property type="project" value="UniProtKB-EC"/>
</dbReference>
<feature type="transmembrane region" description="Helical" evidence="4">
    <location>
        <begin position="21"/>
        <end position="45"/>
    </location>
</feature>
<feature type="transmembrane region" description="Helical" evidence="4">
    <location>
        <begin position="84"/>
        <end position="104"/>
    </location>
</feature>
<feature type="compositionally biased region" description="Pro residues" evidence="3">
    <location>
        <begin position="420"/>
        <end position="438"/>
    </location>
</feature>
<reference evidence="6" key="1">
    <citation type="submission" date="2021-01" db="EMBL/GenBank/DDBJ databases">
        <title>Whole genome shotgun sequence of Sphaerisporangium rufum NBRC 109079.</title>
        <authorList>
            <person name="Komaki H."/>
            <person name="Tamura T."/>
        </authorList>
    </citation>
    <scope>NUCLEOTIDE SEQUENCE</scope>
    <source>
        <strain evidence="6">NBRC 109079</strain>
    </source>
</reference>
<dbReference type="PANTHER" id="PTHR43798:SF33">
    <property type="entry name" value="HYDROLASE, PUTATIVE (AFU_ORTHOLOGUE AFUA_2G14860)-RELATED"/>
    <property type="match status" value="1"/>
</dbReference>
<evidence type="ECO:0000256" key="4">
    <source>
        <dbReference type="SAM" id="Phobius"/>
    </source>
</evidence>
<evidence type="ECO:0000259" key="5">
    <source>
        <dbReference type="Pfam" id="PF00561"/>
    </source>
</evidence>
<dbReference type="InterPro" id="IPR029058">
    <property type="entry name" value="AB_hydrolase_fold"/>
</dbReference>
<dbReference type="InterPro" id="IPR002410">
    <property type="entry name" value="Peptidase_S33"/>
</dbReference>
<keyword evidence="4" id="KW-1133">Transmembrane helix</keyword>
<sequence>MIVQTEPAPVIGRPRSRAVTVLAVAGVVLAAALGGIAALLAVAALTAVPAVFVAAGIVTFVLLDVAGMALVARRSPPARRRAARWRLSAWTAVPLLALFAWTALVPPPVPPPAAFPGARLVRVATGSTLEVVRVPARAAGGGPPVVVVHGGPGVPDLAQLGRTYGRLAERGRDVYLYAEAGTGASTRSADPRGYSRERDVADLEALRARLGLDRMVLLGHSYGATVAAQYLTEHPGRVARLVLTSPGPPDPADRSGDLAQSRLDTARRLRVYAEVGAPRPMLGYLLLQVNPAAAHAFLPDAEADARNDRVLTLAGPALHCHGAPAPPPARGTGFYAAQYPQSASAPRPRDLRPGLAGVRVPALVFKGSCDYLSWRSAAEYRRLLPASRLVYLPGAGHDLHIDRPAEVVAAIEEFLAGRPPGLPDHPEPGPPPGYEGPA</sequence>
<dbReference type="InterPro" id="IPR050266">
    <property type="entry name" value="AB_hydrolase_sf"/>
</dbReference>
<dbReference type="EMBL" id="BOOU01000024">
    <property type="protein sequence ID" value="GII76595.1"/>
    <property type="molecule type" value="Genomic_DNA"/>
</dbReference>
<feature type="region of interest" description="Disordered" evidence="3">
    <location>
        <begin position="416"/>
        <end position="438"/>
    </location>
</feature>
<dbReference type="PANTHER" id="PTHR43798">
    <property type="entry name" value="MONOACYLGLYCEROL LIPASE"/>
    <property type="match status" value="1"/>
</dbReference>